<accession>A0A412WXB5</accession>
<feature type="domain" description="HTH LytTR-type" evidence="1">
    <location>
        <begin position="16"/>
        <end position="115"/>
    </location>
</feature>
<dbReference type="SMART" id="SM00850">
    <property type="entry name" value="LytTR"/>
    <property type="match status" value="1"/>
</dbReference>
<gene>
    <name evidence="2" type="ORF">DWW18_14785</name>
</gene>
<organism evidence="2 3">
    <name type="scientific">Butyricimonas virosa</name>
    <dbReference type="NCBI Taxonomy" id="544645"/>
    <lineage>
        <taxon>Bacteria</taxon>
        <taxon>Pseudomonadati</taxon>
        <taxon>Bacteroidota</taxon>
        <taxon>Bacteroidia</taxon>
        <taxon>Bacteroidales</taxon>
        <taxon>Odoribacteraceae</taxon>
        <taxon>Butyricimonas</taxon>
    </lineage>
</organism>
<dbReference type="PANTHER" id="PTHR37299">
    <property type="entry name" value="TRANSCRIPTIONAL REGULATOR-RELATED"/>
    <property type="match status" value="1"/>
</dbReference>
<proteinExistence type="predicted"/>
<protein>
    <submittedName>
        <fullName evidence="2">LytTR family transcriptional regulator</fullName>
    </submittedName>
</protein>
<dbReference type="PANTHER" id="PTHR37299:SF1">
    <property type="entry name" value="STAGE 0 SPORULATION PROTEIN A HOMOLOG"/>
    <property type="match status" value="1"/>
</dbReference>
<dbReference type="Pfam" id="PF04397">
    <property type="entry name" value="LytTR"/>
    <property type="match status" value="1"/>
</dbReference>
<name>A0A412WXB5_9BACT</name>
<evidence type="ECO:0000313" key="3">
    <source>
        <dbReference type="Proteomes" id="UP000283589"/>
    </source>
</evidence>
<dbReference type="STRING" id="1121130.GCA_000519105_02675"/>
<dbReference type="InterPro" id="IPR046947">
    <property type="entry name" value="LytR-like"/>
</dbReference>
<evidence type="ECO:0000313" key="2">
    <source>
        <dbReference type="EMBL" id="RGV32155.1"/>
    </source>
</evidence>
<reference evidence="2 3" key="1">
    <citation type="submission" date="2018-08" db="EMBL/GenBank/DDBJ databases">
        <title>A genome reference for cultivated species of the human gut microbiota.</title>
        <authorList>
            <person name="Zou Y."/>
            <person name="Xue W."/>
            <person name="Luo G."/>
        </authorList>
    </citation>
    <scope>NUCLEOTIDE SEQUENCE [LARGE SCALE GENOMIC DNA]</scope>
    <source>
        <strain evidence="2 3">AF14-49</strain>
    </source>
</reference>
<dbReference type="PROSITE" id="PS50930">
    <property type="entry name" value="HTH_LYTTR"/>
    <property type="match status" value="1"/>
</dbReference>
<dbReference type="Gene3D" id="2.40.50.1020">
    <property type="entry name" value="LytTr DNA-binding domain"/>
    <property type="match status" value="1"/>
</dbReference>
<comment type="caution">
    <text evidence="2">The sequence shown here is derived from an EMBL/GenBank/DDBJ whole genome shotgun (WGS) entry which is preliminary data.</text>
</comment>
<evidence type="ECO:0000259" key="1">
    <source>
        <dbReference type="PROSITE" id="PS50930"/>
    </source>
</evidence>
<sequence>MKKTNDQAKRLIRDCFFVRQGERRERCFYSEILYVEASGCYCYIYRRDKPRLLIAHPLLMLEPFLPEDRFKRVHRSYIVNLYEVDGFIGKALCIGKNVFPVSPSYRTEIFECFDFWDIVRRKKGQEGKDL</sequence>
<dbReference type="GO" id="GO:0000156">
    <property type="term" value="F:phosphorelay response regulator activity"/>
    <property type="evidence" value="ECO:0007669"/>
    <property type="project" value="InterPro"/>
</dbReference>
<dbReference type="Proteomes" id="UP000283589">
    <property type="component" value="Unassembled WGS sequence"/>
</dbReference>
<dbReference type="EMBL" id="QRZA01000023">
    <property type="protein sequence ID" value="RGV32155.1"/>
    <property type="molecule type" value="Genomic_DNA"/>
</dbReference>
<dbReference type="InterPro" id="IPR007492">
    <property type="entry name" value="LytTR_DNA-bd_dom"/>
</dbReference>
<dbReference type="GO" id="GO:0003677">
    <property type="term" value="F:DNA binding"/>
    <property type="evidence" value="ECO:0007669"/>
    <property type="project" value="InterPro"/>
</dbReference>
<dbReference type="RefSeq" id="WP_118261055.1">
    <property type="nucleotide sequence ID" value="NZ_CALBWO010000052.1"/>
</dbReference>
<dbReference type="AlphaFoldDB" id="A0A412WXB5"/>